<dbReference type="InterPro" id="IPR016187">
    <property type="entry name" value="CTDL_fold"/>
</dbReference>
<dbReference type="OrthoDB" id="9768004at2"/>
<dbReference type="AlphaFoldDB" id="A0A2N9YHL7"/>
<sequence>MGKFLAGDLLGGGDPDEKPVHSVTITSDFYMSQYEITFAQYDLFCDATGREKPSDEGWGRDNRPVINVSWQDATDYSRWLSELTGKRYRLPTEAEWEYAARGGTKTAYWWGDEVKPNMANCIDCGDEFVNQTAPVGSFPANPYGLYDMTGNVWEWTRDWYASYSREPKTDPYGPIIGSHRVIRGNSWEDNARRSRSSFRGYHEPEKKTAYLGFRLIIEMEQ</sequence>
<dbReference type="GO" id="GO:0120147">
    <property type="term" value="F:formylglycine-generating oxidase activity"/>
    <property type="evidence" value="ECO:0007669"/>
    <property type="project" value="TreeGrafter"/>
</dbReference>
<organism evidence="2 3">
    <name type="scientific">Beggiatoa leptomitoformis</name>
    <dbReference type="NCBI Taxonomy" id="288004"/>
    <lineage>
        <taxon>Bacteria</taxon>
        <taxon>Pseudomonadati</taxon>
        <taxon>Pseudomonadota</taxon>
        <taxon>Gammaproteobacteria</taxon>
        <taxon>Thiotrichales</taxon>
        <taxon>Thiotrichaceae</taxon>
        <taxon>Beggiatoa</taxon>
    </lineage>
</organism>
<reference evidence="3" key="1">
    <citation type="submission" date="2016-12" db="EMBL/GenBank/DDBJ databases">
        <title>Complete Genome Sequence of Beggiatoa leptomitiformis D-401.</title>
        <authorList>
            <person name="Fomenkov A."/>
            <person name="Vincze T."/>
            <person name="Grabovich M."/>
            <person name="Anton B.P."/>
            <person name="Dubinina G."/>
            <person name="Orlova M."/>
            <person name="Belousova E."/>
            <person name="Roberts R.J."/>
        </authorList>
    </citation>
    <scope>NUCLEOTIDE SEQUENCE [LARGE SCALE GENOMIC DNA]</scope>
    <source>
        <strain evidence="3">D-401</strain>
    </source>
</reference>
<dbReference type="InterPro" id="IPR005532">
    <property type="entry name" value="SUMF_dom"/>
</dbReference>
<dbReference type="InterPro" id="IPR051043">
    <property type="entry name" value="Sulfatase_Mod_Factor_Kinase"/>
</dbReference>
<evidence type="ECO:0000313" key="2">
    <source>
        <dbReference type="EMBL" id="AUI69875.1"/>
    </source>
</evidence>
<dbReference type="PANTHER" id="PTHR23150">
    <property type="entry name" value="SULFATASE MODIFYING FACTOR 1, 2"/>
    <property type="match status" value="1"/>
</dbReference>
<dbReference type="SUPFAM" id="SSF56436">
    <property type="entry name" value="C-type lectin-like"/>
    <property type="match status" value="1"/>
</dbReference>
<proteinExistence type="predicted"/>
<dbReference type="InterPro" id="IPR042095">
    <property type="entry name" value="SUMF_sf"/>
</dbReference>
<keyword evidence="3" id="KW-1185">Reference proteome</keyword>
<dbReference type="Pfam" id="PF03781">
    <property type="entry name" value="FGE-sulfatase"/>
    <property type="match status" value="1"/>
</dbReference>
<dbReference type="EMBL" id="CP018889">
    <property type="protein sequence ID" value="AUI69875.1"/>
    <property type="molecule type" value="Genomic_DNA"/>
</dbReference>
<dbReference type="Proteomes" id="UP000234271">
    <property type="component" value="Chromosome"/>
</dbReference>
<dbReference type="PANTHER" id="PTHR23150:SF35">
    <property type="entry name" value="BLL6746 PROTEIN"/>
    <property type="match status" value="1"/>
</dbReference>
<name>A0A2N9YHL7_9GAMM</name>
<dbReference type="Gene3D" id="3.90.1580.10">
    <property type="entry name" value="paralog of FGE (formylglycine-generating enzyme)"/>
    <property type="match status" value="1"/>
</dbReference>
<protein>
    <submittedName>
        <fullName evidence="2">SUMF1/EgtB/PvdO family nonheme iron enzyme</fullName>
    </submittedName>
</protein>
<accession>A0A2N9YHL7</accession>
<gene>
    <name evidence="2" type="ORF">BLE401_15025</name>
</gene>
<evidence type="ECO:0000259" key="1">
    <source>
        <dbReference type="Pfam" id="PF03781"/>
    </source>
</evidence>
<evidence type="ECO:0000313" key="3">
    <source>
        <dbReference type="Proteomes" id="UP000234271"/>
    </source>
</evidence>
<feature type="domain" description="Sulfatase-modifying factor enzyme-like" evidence="1">
    <location>
        <begin position="2"/>
        <end position="216"/>
    </location>
</feature>